<evidence type="ECO:0000259" key="1">
    <source>
        <dbReference type="Pfam" id="PF25355"/>
    </source>
</evidence>
<keyword evidence="3" id="KW-1185">Reference proteome</keyword>
<dbReference type="EMBL" id="JBHLTG010000002">
    <property type="protein sequence ID" value="MFC0678422.1"/>
    <property type="molecule type" value="Genomic_DNA"/>
</dbReference>
<protein>
    <recommendedName>
        <fullName evidence="1">DUF7882 domain-containing protein</fullName>
    </recommendedName>
</protein>
<organism evidence="2 3">
    <name type="scientific">Lysobacter korlensis</name>
    <dbReference type="NCBI Taxonomy" id="553636"/>
    <lineage>
        <taxon>Bacteria</taxon>
        <taxon>Pseudomonadati</taxon>
        <taxon>Pseudomonadota</taxon>
        <taxon>Gammaproteobacteria</taxon>
        <taxon>Lysobacterales</taxon>
        <taxon>Lysobacteraceae</taxon>
        <taxon>Lysobacter</taxon>
    </lineage>
</organism>
<reference evidence="2 3" key="1">
    <citation type="submission" date="2024-09" db="EMBL/GenBank/DDBJ databases">
        <authorList>
            <person name="Sun Q."/>
            <person name="Mori K."/>
        </authorList>
    </citation>
    <scope>NUCLEOTIDE SEQUENCE [LARGE SCALE GENOMIC DNA]</scope>
    <source>
        <strain evidence="2 3">KCTC 23076</strain>
    </source>
</reference>
<gene>
    <name evidence="2" type="ORF">ACFFGH_11285</name>
</gene>
<evidence type="ECO:0000313" key="2">
    <source>
        <dbReference type="EMBL" id="MFC0678422.1"/>
    </source>
</evidence>
<accession>A0ABV6RN55</accession>
<dbReference type="InterPro" id="IPR057204">
    <property type="entry name" value="DUF7882"/>
</dbReference>
<feature type="domain" description="DUF7882" evidence="1">
    <location>
        <begin position="1"/>
        <end position="103"/>
    </location>
</feature>
<dbReference type="Proteomes" id="UP001589896">
    <property type="component" value="Unassembled WGS sequence"/>
</dbReference>
<sequence length="113" mass="12290">MGSFIYGTAPAVSIEDRTLKHLQAVIVAKLRRRENFAFSWDEEPGVGEDESHVGGAHGSVWVNESASLYFKYDGPRGGRLNQAWLEVLMQAANTSTGLRAVPEPGAEQADDVT</sequence>
<proteinExistence type="predicted"/>
<name>A0ABV6RN55_9GAMM</name>
<dbReference type="RefSeq" id="WP_386668263.1">
    <property type="nucleotide sequence ID" value="NZ_JBHLTG010000002.1"/>
</dbReference>
<dbReference type="Pfam" id="PF25355">
    <property type="entry name" value="DUF7882"/>
    <property type="match status" value="1"/>
</dbReference>
<evidence type="ECO:0000313" key="3">
    <source>
        <dbReference type="Proteomes" id="UP001589896"/>
    </source>
</evidence>
<comment type="caution">
    <text evidence="2">The sequence shown here is derived from an EMBL/GenBank/DDBJ whole genome shotgun (WGS) entry which is preliminary data.</text>
</comment>